<dbReference type="CDD" id="cd19715">
    <property type="entry name" value="bHLH_TS_amos_like"/>
    <property type="match status" value="1"/>
</dbReference>
<dbReference type="Gene3D" id="4.10.280.10">
    <property type="entry name" value="Helix-loop-helix DNA-binding domain"/>
    <property type="match status" value="1"/>
</dbReference>
<dbReference type="GO" id="GO:0000981">
    <property type="term" value="F:DNA-binding transcription factor activity, RNA polymerase II-specific"/>
    <property type="evidence" value="ECO:0000318"/>
    <property type="project" value="GO_Central"/>
</dbReference>
<evidence type="ECO:0000256" key="8">
    <source>
        <dbReference type="SAM" id="MobiDB-lite"/>
    </source>
</evidence>
<proteinExistence type="predicted"/>
<feature type="compositionally biased region" description="Polar residues" evidence="8">
    <location>
        <begin position="91"/>
        <end position="101"/>
    </location>
</feature>
<dbReference type="PaxDb" id="6945-B7PF03"/>
<dbReference type="GO" id="GO:0061564">
    <property type="term" value="P:axon development"/>
    <property type="evidence" value="ECO:0000318"/>
    <property type="project" value="GO_Central"/>
</dbReference>
<dbReference type="InterPro" id="IPR011598">
    <property type="entry name" value="bHLH_dom"/>
</dbReference>
<gene>
    <name evidence="10" type="ORF">IscW_ISCW003667</name>
</gene>
<evidence type="ECO:0000256" key="6">
    <source>
        <dbReference type="ARBA" id="ARBA00023163"/>
    </source>
</evidence>
<dbReference type="FunFam" id="4.10.280.10:FF:000025">
    <property type="entry name" value="protein atonal homolog 7"/>
    <property type="match status" value="1"/>
</dbReference>
<dbReference type="HOGENOM" id="CLU_1476353_0_0_1"/>
<evidence type="ECO:0000313" key="12">
    <source>
        <dbReference type="Proteomes" id="UP000001555"/>
    </source>
</evidence>
<dbReference type="InParanoid" id="B7PF03"/>
<dbReference type="GO" id="GO:0007423">
    <property type="term" value="P:sensory organ development"/>
    <property type="evidence" value="ECO:0000318"/>
    <property type="project" value="GO_Central"/>
</dbReference>
<dbReference type="GO" id="GO:0045944">
    <property type="term" value="P:positive regulation of transcription by RNA polymerase II"/>
    <property type="evidence" value="ECO:0000318"/>
    <property type="project" value="GO_Central"/>
</dbReference>
<dbReference type="InterPro" id="IPR050359">
    <property type="entry name" value="bHLH_transcription_factors"/>
</dbReference>
<evidence type="ECO:0000313" key="10">
    <source>
        <dbReference type="EMBL" id="EEC05175.1"/>
    </source>
</evidence>
<keyword evidence="6" id="KW-0804">Transcription</keyword>
<dbReference type="AlphaFoldDB" id="B7PF03"/>
<dbReference type="Pfam" id="PF00010">
    <property type="entry name" value="HLH"/>
    <property type="match status" value="1"/>
</dbReference>
<reference evidence="10 12" key="1">
    <citation type="submission" date="2008-03" db="EMBL/GenBank/DDBJ databases">
        <title>Annotation of Ixodes scapularis.</title>
        <authorList>
            <consortium name="Ixodes scapularis Genome Project Consortium"/>
            <person name="Caler E."/>
            <person name="Hannick L.I."/>
            <person name="Bidwell S."/>
            <person name="Joardar V."/>
            <person name="Thiagarajan M."/>
            <person name="Amedeo P."/>
            <person name="Galinsky K.J."/>
            <person name="Schobel S."/>
            <person name="Inman J."/>
            <person name="Hostetler J."/>
            <person name="Miller J."/>
            <person name="Hammond M."/>
            <person name="Megy K."/>
            <person name="Lawson D."/>
            <person name="Kodira C."/>
            <person name="Sutton G."/>
            <person name="Meyer J."/>
            <person name="Hill C.A."/>
            <person name="Birren B."/>
            <person name="Nene V."/>
            <person name="Collins F."/>
            <person name="Alarcon-Chaidez F."/>
            <person name="Wikel S."/>
            <person name="Strausberg R."/>
        </authorList>
    </citation>
    <scope>NUCLEOTIDE SEQUENCE [LARGE SCALE GENOMIC DNA]</scope>
    <source>
        <strain evidence="12">Wikel</strain>
        <strain evidence="10">Wikel colony</strain>
    </source>
</reference>
<dbReference type="EMBL" id="ABJB011013213">
    <property type="status" value="NOT_ANNOTATED_CDS"/>
    <property type="molecule type" value="Genomic_DNA"/>
</dbReference>
<dbReference type="FunCoup" id="B7PF03">
    <property type="interactions" value="6"/>
</dbReference>
<dbReference type="GO" id="GO:0016360">
    <property type="term" value="P:sensory organ precursor cell fate determination"/>
    <property type="evidence" value="ECO:0007669"/>
    <property type="project" value="UniProtKB-ARBA"/>
</dbReference>
<dbReference type="PANTHER" id="PTHR19290">
    <property type="entry name" value="BASIC HELIX-LOOP-HELIX PROTEIN NEUROGENIN-RELATED"/>
    <property type="match status" value="1"/>
</dbReference>
<feature type="region of interest" description="Disordered" evidence="8">
    <location>
        <begin position="84"/>
        <end position="119"/>
    </location>
</feature>
<protein>
    <submittedName>
        <fullName evidence="10 11">Transcription factor, putative</fullName>
    </submittedName>
</protein>
<dbReference type="OrthoDB" id="6161578at2759"/>
<keyword evidence="12" id="KW-1185">Reference proteome</keyword>
<dbReference type="VEuPathDB" id="VectorBase:ISCI003667"/>
<dbReference type="EnsemblMetazoa" id="ISCW003667-RA">
    <property type="protein sequence ID" value="ISCW003667-PA"/>
    <property type="gene ID" value="ISCW003667"/>
</dbReference>
<dbReference type="STRING" id="6945.B7PF03"/>
<accession>B7PF03</accession>
<dbReference type="VEuPathDB" id="VectorBase:ISCW003667"/>
<evidence type="ECO:0000256" key="2">
    <source>
        <dbReference type="ARBA" id="ARBA00022473"/>
    </source>
</evidence>
<dbReference type="VEuPathDB" id="VectorBase:ISCP_026260"/>
<keyword evidence="7" id="KW-0539">Nucleus</keyword>
<dbReference type="SMART" id="SM00353">
    <property type="entry name" value="HLH"/>
    <property type="match status" value="1"/>
</dbReference>
<dbReference type="SUPFAM" id="SSF47459">
    <property type="entry name" value="HLH, helix-loop-helix DNA-binding domain"/>
    <property type="match status" value="1"/>
</dbReference>
<organism>
    <name type="scientific">Ixodes scapularis</name>
    <name type="common">Black-legged tick</name>
    <name type="synonym">Deer tick</name>
    <dbReference type="NCBI Taxonomy" id="6945"/>
    <lineage>
        <taxon>Eukaryota</taxon>
        <taxon>Metazoa</taxon>
        <taxon>Ecdysozoa</taxon>
        <taxon>Arthropoda</taxon>
        <taxon>Chelicerata</taxon>
        <taxon>Arachnida</taxon>
        <taxon>Acari</taxon>
        <taxon>Parasitiformes</taxon>
        <taxon>Ixodida</taxon>
        <taxon>Ixodoidea</taxon>
        <taxon>Ixodidae</taxon>
        <taxon>Ixodinae</taxon>
        <taxon>Ixodes</taxon>
    </lineage>
</organism>
<reference evidence="11" key="2">
    <citation type="submission" date="2020-05" db="UniProtKB">
        <authorList>
            <consortium name="EnsemblMetazoa"/>
        </authorList>
    </citation>
    <scope>IDENTIFICATION</scope>
    <source>
        <strain evidence="11">wikel</strain>
    </source>
</reference>
<evidence type="ECO:0000256" key="7">
    <source>
        <dbReference type="ARBA" id="ARBA00023242"/>
    </source>
</evidence>
<dbReference type="GO" id="GO:0070888">
    <property type="term" value="F:E-box binding"/>
    <property type="evidence" value="ECO:0000318"/>
    <property type="project" value="GO_Central"/>
</dbReference>
<dbReference type="GO" id="GO:0048663">
    <property type="term" value="P:neuron fate commitment"/>
    <property type="evidence" value="ECO:0000318"/>
    <property type="project" value="GO_Central"/>
</dbReference>
<dbReference type="GO" id="GO:0005634">
    <property type="term" value="C:nucleus"/>
    <property type="evidence" value="ECO:0000318"/>
    <property type="project" value="GO_Central"/>
</dbReference>
<evidence type="ECO:0000259" key="9">
    <source>
        <dbReference type="PROSITE" id="PS50888"/>
    </source>
</evidence>
<dbReference type="Proteomes" id="UP000001555">
    <property type="component" value="Unassembled WGS sequence"/>
</dbReference>
<sequence>MTMEPIPMGSPFPIYATARHVPVFGIESPSRKDFYESHLRDKFVQAPEVIGGNRDDVFDSGDGFLEDDPRLLSLKRRLQGLDGDEFYSEGSLGSPSSQAGSWTKRKGSENGDATTPGAPPVVVKKRRLAANARERRRMHGLNVAFDKLRQVVPSIGDDRKLSKYETLQMAQSYITALSELLIRD</sequence>
<keyword evidence="3" id="KW-0221">Differentiation</keyword>
<evidence type="ECO:0000256" key="1">
    <source>
        <dbReference type="ARBA" id="ARBA00004123"/>
    </source>
</evidence>
<keyword evidence="4" id="KW-0524">Neurogenesis</keyword>
<dbReference type="InterPro" id="IPR036638">
    <property type="entry name" value="HLH_DNA-bd_sf"/>
</dbReference>
<keyword evidence="5" id="KW-0805">Transcription regulation</keyword>
<evidence type="ECO:0000256" key="3">
    <source>
        <dbReference type="ARBA" id="ARBA00022782"/>
    </source>
</evidence>
<keyword evidence="2" id="KW-0217">Developmental protein</keyword>
<evidence type="ECO:0000256" key="4">
    <source>
        <dbReference type="ARBA" id="ARBA00022902"/>
    </source>
</evidence>
<name>B7PF03_IXOSC</name>
<dbReference type="GO" id="GO:0046982">
    <property type="term" value="F:protein heterodimerization activity"/>
    <property type="evidence" value="ECO:0007669"/>
    <property type="project" value="UniProtKB-ARBA"/>
</dbReference>
<dbReference type="PANTHER" id="PTHR19290:SF162">
    <property type="entry name" value="TRANSCRIPTION FACTOR ATOH7"/>
    <property type="match status" value="1"/>
</dbReference>
<dbReference type="PROSITE" id="PS50888">
    <property type="entry name" value="BHLH"/>
    <property type="match status" value="1"/>
</dbReference>
<comment type="subcellular location">
    <subcellularLocation>
        <location evidence="1">Nucleus</location>
    </subcellularLocation>
</comment>
<dbReference type="EMBL" id="DS698823">
    <property type="protein sequence ID" value="EEC05175.1"/>
    <property type="molecule type" value="Genomic_DNA"/>
</dbReference>
<evidence type="ECO:0000313" key="11">
    <source>
        <dbReference type="EnsemblMetazoa" id="ISCW003667-PA"/>
    </source>
</evidence>
<feature type="domain" description="BHLH" evidence="9">
    <location>
        <begin position="125"/>
        <end position="177"/>
    </location>
</feature>
<evidence type="ECO:0000256" key="5">
    <source>
        <dbReference type="ARBA" id="ARBA00023015"/>
    </source>
</evidence>